<dbReference type="SUPFAM" id="SSF53732">
    <property type="entry name" value="Aconitase iron-sulfur domain"/>
    <property type="match status" value="1"/>
</dbReference>
<proteinExistence type="predicted"/>
<dbReference type="PROSITE" id="PS01244">
    <property type="entry name" value="ACONITASE_2"/>
    <property type="match status" value="1"/>
</dbReference>
<dbReference type="EMBL" id="GHBP01002417">
    <property type="protein sequence ID" value="NDJ93094.1"/>
    <property type="molecule type" value="Transcribed_RNA"/>
</dbReference>
<keyword evidence="2" id="KW-0408">Iron</keyword>
<evidence type="ECO:0000256" key="2">
    <source>
        <dbReference type="ARBA" id="ARBA00023004"/>
    </source>
</evidence>
<feature type="domain" description="Aconitase/3-isopropylmalate dehydratase large subunit alpha/beta/alpha" evidence="4">
    <location>
        <begin position="22"/>
        <end position="146"/>
    </location>
</feature>
<organism evidence="5">
    <name type="scientific">Henneguya salminicola</name>
    <name type="common">Myxosporean</name>
    <dbReference type="NCBI Taxonomy" id="69463"/>
    <lineage>
        <taxon>Eukaryota</taxon>
        <taxon>Metazoa</taxon>
        <taxon>Cnidaria</taxon>
        <taxon>Myxozoa</taxon>
        <taxon>Myxosporea</taxon>
        <taxon>Bivalvulida</taxon>
        <taxon>Platysporina</taxon>
        <taxon>Myxobolidae</taxon>
        <taxon>Henneguya</taxon>
    </lineage>
</organism>
<reference evidence="5" key="1">
    <citation type="submission" date="2018-11" db="EMBL/GenBank/DDBJ databases">
        <title>Henneguya salminicola genome and transcriptome.</title>
        <authorList>
            <person name="Yahalomi D."/>
            <person name="Atkinson S.D."/>
            <person name="Neuhof M."/>
            <person name="Chang E.S."/>
            <person name="Philippe H."/>
            <person name="Cartwright P."/>
            <person name="Bartholomew J.L."/>
            <person name="Huchon D."/>
        </authorList>
    </citation>
    <scope>NUCLEOTIDE SEQUENCE</scope>
    <source>
        <strain evidence="5">Hz1</strain>
        <tissue evidence="5">Whole</tissue>
    </source>
</reference>
<sequence>MLKRMNGPLIYRPVSPYNFKTTALIGSCTNSSYEDMTRAVHVAMQAVNKGIKVKTKFYITPGSEQIRATIDRDGLINIFKNIGGTILANACGPCIGQWDRTDVKKGEKNTIISSYNRNFAMRNDGNPNTHSFVASPEIVTAYALAGTLKFNPETDFLLDSGKF</sequence>
<dbReference type="InterPro" id="IPR036008">
    <property type="entry name" value="Aconitase_4Fe-4S_dom"/>
</dbReference>
<evidence type="ECO:0000256" key="3">
    <source>
        <dbReference type="ARBA" id="ARBA00023014"/>
    </source>
</evidence>
<dbReference type="GO" id="GO:0003994">
    <property type="term" value="F:aconitate hydratase activity"/>
    <property type="evidence" value="ECO:0007669"/>
    <property type="project" value="TreeGrafter"/>
</dbReference>
<dbReference type="Pfam" id="PF00330">
    <property type="entry name" value="Aconitase"/>
    <property type="match status" value="1"/>
</dbReference>
<dbReference type="GO" id="GO:0006099">
    <property type="term" value="P:tricarboxylic acid cycle"/>
    <property type="evidence" value="ECO:0007669"/>
    <property type="project" value="TreeGrafter"/>
</dbReference>
<keyword evidence="3" id="KW-0411">Iron-sulfur</keyword>
<dbReference type="InterPro" id="IPR015931">
    <property type="entry name" value="Acnase/IPM_dHydase_lsu_aba_1/3"/>
</dbReference>
<keyword evidence="1" id="KW-0479">Metal-binding</keyword>
<evidence type="ECO:0000313" key="5">
    <source>
        <dbReference type="EMBL" id="NDJ93094.1"/>
    </source>
</evidence>
<dbReference type="InterPro" id="IPR001030">
    <property type="entry name" value="Acoase/IPM_deHydtase_lsu_aba"/>
</dbReference>
<dbReference type="PANTHER" id="PTHR43160:SF3">
    <property type="entry name" value="ACONITATE HYDRATASE, MITOCHONDRIAL"/>
    <property type="match status" value="1"/>
</dbReference>
<evidence type="ECO:0000256" key="1">
    <source>
        <dbReference type="ARBA" id="ARBA00022723"/>
    </source>
</evidence>
<dbReference type="InterPro" id="IPR050926">
    <property type="entry name" value="Aconitase/IPM_isomerase"/>
</dbReference>
<dbReference type="AlphaFoldDB" id="A0A6G3MGI9"/>
<dbReference type="PANTHER" id="PTHR43160">
    <property type="entry name" value="ACONITATE HYDRATASE B"/>
    <property type="match status" value="1"/>
</dbReference>
<dbReference type="GO" id="GO:0046872">
    <property type="term" value="F:metal ion binding"/>
    <property type="evidence" value="ECO:0007669"/>
    <property type="project" value="UniProtKB-KW"/>
</dbReference>
<evidence type="ECO:0000259" key="4">
    <source>
        <dbReference type="Pfam" id="PF00330"/>
    </source>
</evidence>
<dbReference type="GO" id="GO:0005829">
    <property type="term" value="C:cytosol"/>
    <property type="evidence" value="ECO:0007669"/>
    <property type="project" value="TreeGrafter"/>
</dbReference>
<dbReference type="GO" id="GO:0005739">
    <property type="term" value="C:mitochondrion"/>
    <property type="evidence" value="ECO:0007669"/>
    <property type="project" value="TreeGrafter"/>
</dbReference>
<protein>
    <submittedName>
        <fullName evidence="5">Aconitate hydratase, mitochondrial (Trinotate prediction)</fullName>
    </submittedName>
</protein>
<dbReference type="InterPro" id="IPR018136">
    <property type="entry name" value="Aconitase_4Fe-4S_BS"/>
</dbReference>
<name>A0A6G3MGI9_HENSL</name>
<accession>A0A6G3MGI9</accession>
<dbReference type="GO" id="GO:0051539">
    <property type="term" value="F:4 iron, 4 sulfur cluster binding"/>
    <property type="evidence" value="ECO:0007669"/>
    <property type="project" value="TreeGrafter"/>
</dbReference>
<dbReference type="Gene3D" id="3.30.499.10">
    <property type="entry name" value="Aconitase, domain 3"/>
    <property type="match status" value="1"/>
</dbReference>